<dbReference type="Pfam" id="PF04057">
    <property type="entry name" value="Rep-A_N"/>
    <property type="match status" value="1"/>
</dbReference>
<dbReference type="Pfam" id="PF01336">
    <property type="entry name" value="tRNA_anti-codon"/>
    <property type="match status" value="1"/>
</dbReference>
<keyword evidence="4 9" id="KW-0479">Metal-binding</keyword>
<dbReference type="GO" id="GO:0003677">
    <property type="term" value="F:DNA binding"/>
    <property type="evidence" value="ECO:0007669"/>
    <property type="project" value="UniProtKB-KW"/>
</dbReference>
<protein>
    <recommendedName>
        <fullName evidence="9">Replication protein A subunit</fullName>
    </recommendedName>
</protein>
<feature type="domain" description="Replication protein A OB" evidence="14">
    <location>
        <begin position="295"/>
        <end position="391"/>
    </location>
</feature>
<dbReference type="Pfam" id="PF08646">
    <property type="entry name" value="Rep_fac-A_C"/>
    <property type="match status" value="1"/>
</dbReference>
<proteinExistence type="inferred from homology"/>
<keyword evidence="8 9" id="KW-0539">Nucleus</keyword>
<evidence type="ECO:0000256" key="8">
    <source>
        <dbReference type="ARBA" id="ARBA00023242"/>
    </source>
</evidence>
<evidence type="ECO:0000259" key="12">
    <source>
        <dbReference type="Pfam" id="PF04057"/>
    </source>
</evidence>
<dbReference type="SUPFAM" id="SSF50249">
    <property type="entry name" value="Nucleic acid-binding proteins"/>
    <property type="match status" value="4"/>
</dbReference>
<comment type="subunit">
    <text evidence="9">Component of the heterotrimeric canonical replication protein A complex (RPA).</text>
</comment>
<name>A0A5C3NDV3_9AGAM</name>
<dbReference type="STRING" id="5364.A0A5C3NDV3"/>
<dbReference type="EMBL" id="ML213505">
    <property type="protein sequence ID" value="TFK54656.1"/>
    <property type="molecule type" value="Genomic_DNA"/>
</dbReference>
<feature type="domain" description="Replication factor-A protein 1 N-terminal" evidence="12">
    <location>
        <begin position="7"/>
        <end position="111"/>
    </location>
</feature>
<evidence type="ECO:0000256" key="1">
    <source>
        <dbReference type="ARBA" id="ARBA00004123"/>
    </source>
</evidence>
<evidence type="ECO:0000256" key="3">
    <source>
        <dbReference type="ARBA" id="ARBA00022705"/>
    </source>
</evidence>
<evidence type="ECO:0000256" key="2">
    <source>
        <dbReference type="ARBA" id="ARBA00005690"/>
    </source>
</evidence>
<reference evidence="15 16" key="1">
    <citation type="journal article" date="2019" name="Nat. Ecol. Evol.">
        <title>Megaphylogeny resolves global patterns of mushroom evolution.</title>
        <authorList>
            <person name="Varga T."/>
            <person name="Krizsan K."/>
            <person name="Foldi C."/>
            <person name="Dima B."/>
            <person name="Sanchez-Garcia M."/>
            <person name="Sanchez-Ramirez S."/>
            <person name="Szollosi G.J."/>
            <person name="Szarkandi J.G."/>
            <person name="Papp V."/>
            <person name="Albert L."/>
            <person name="Andreopoulos W."/>
            <person name="Angelini C."/>
            <person name="Antonin V."/>
            <person name="Barry K.W."/>
            <person name="Bougher N.L."/>
            <person name="Buchanan P."/>
            <person name="Buyck B."/>
            <person name="Bense V."/>
            <person name="Catcheside P."/>
            <person name="Chovatia M."/>
            <person name="Cooper J."/>
            <person name="Damon W."/>
            <person name="Desjardin D."/>
            <person name="Finy P."/>
            <person name="Geml J."/>
            <person name="Haridas S."/>
            <person name="Hughes K."/>
            <person name="Justo A."/>
            <person name="Karasinski D."/>
            <person name="Kautmanova I."/>
            <person name="Kiss B."/>
            <person name="Kocsube S."/>
            <person name="Kotiranta H."/>
            <person name="LaButti K.M."/>
            <person name="Lechner B.E."/>
            <person name="Liimatainen K."/>
            <person name="Lipzen A."/>
            <person name="Lukacs Z."/>
            <person name="Mihaltcheva S."/>
            <person name="Morgado L.N."/>
            <person name="Niskanen T."/>
            <person name="Noordeloos M.E."/>
            <person name="Ohm R.A."/>
            <person name="Ortiz-Santana B."/>
            <person name="Ovrebo C."/>
            <person name="Racz N."/>
            <person name="Riley R."/>
            <person name="Savchenko A."/>
            <person name="Shiryaev A."/>
            <person name="Soop K."/>
            <person name="Spirin V."/>
            <person name="Szebenyi C."/>
            <person name="Tomsovsky M."/>
            <person name="Tulloss R.E."/>
            <person name="Uehling J."/>
            <person name="Grigoriev I.V."/>
            <person name="Vagvolgyi C."/>
            <person name="Papp T."/>
            <person name="Martin F.M."/>
            <person name="Miettinen O."/>
            <person name="Hibbett D.S."/>
            <person name="Nagy L.G."/>
        </authorList>
    </citation>
    <scope>NUCLEOTIDE SEQUENCE [LARGE SCALE GENOMIC DNA]</scope>
    <source>
        <strain evidence="15 16">OMC1185</strain>
    </source>
</reference>
<dbReference type="NCBIfam" id="TIGR00617">
    <property type="entry name" value="rpa1"/>
    <property type="match status" value="1"/>
</dbReference>
<dbReference type="FunFam" id="2.40.50.140:FF:000064">
    <property type="entry name" value="Replication protein A subunit"/>
    <property type="match status" value="1"/>
</dbReference>
<dbReference type="CDD" id="cd04477">
    <property type="entry name" value="RPA1N"/>
    <property type="match status" value="1"/>
</dbReference>
<evidence type="ECO:0000313" key="16">
    <source>
        <dbReference type="Proteomes" id="UP000305948"/>
    </source>
</evidence>
<evidence type="ECO:0000256" key="4">
    <source>
        <dbReference type="ARBA" id="ARBA00022723"/>
    </source>
</evidence>
<keyword evidence="7 9" id="KW-0238">DNA-binding</keyword>
<dbReference type="GO" id="GO:0006260">
    <property type="term" value="P:DNA replication"/>
    <property type="evidence" value="ECO:0007669"/>
    <property type="project" value="UniProtKB-KW"/>
</dbReference>
<evidence type="ECO:0000259" key="11">
    <source>
        <dbReference type="Pfam" id="PF01336"/>
    </source>
</evidence>
<keyword evidence="3 9" id="KW-0235">DNA replication</keyword>
<dbReference type="CDD" id="cd04476">
    <property type="entry name" value="RPA1_DBD_C"/>
    <property type="match status" value="1"/>
</dbReference>
<feature type="domain" description="Replication factor A C-terminal" evidence="13">
    <location>
        <begin position="454"/>
        <end position="598"/>
    </location>
</feature>
<keyword evidence="5 9" id="KW-0863">Zinc-finger</keyword>
<dbReference type="Pfam" id="PF16900">
    <property type="entry name" value="REPA_OB_2"/>
    <property type="match status" value="1"/>
</dbReference>
<dbReference type="OrthoDB" id="1751331at2759"/>
<gene>
    <name evidence="15" type="ORF">OE88DRAFT_1653078</name>
</gene>
<feature type="compositionally biased region" description="Low complexity" evidence="10">
    <location>
        <begin position="127"/>
        <end position="137"/>
    </location>
</feature>
<dbReference type="CDD" id="cd04474">
    <property type="entry name" value="RPA1_DBD_A"/>
    <property type="match status" value="1"/>
</dbReference>
<dbReference type="InterPro" id="IPR004365">
    <property type="entry name" value="NA-bd_OB_tRNA"/>
</dbReference>
<dbReference type="FunFam" id="2.40.50.140:FF:000090">
    <property type="entry name" value="Replication protein A subunit"/>
    <property type="match status" value="1"/>
</dbReference>
<evidence type="ECO:0000256" key="6">
    <source>
        <dbReference type="ARBA" id="ARBA00022833"/>
    </source>
</evidence>
<dbReference type="GO" id="GO:0008270">
    <property type="term" value="F:zinc ion binding"/>
    <property type="evidence" value="ECO:0007669"/>
    <property type="project" value="UniProtKB-KW"/>
</dbReference>
<dbReference type="GO" id="GO:0007004">
    <property type="term" value="P:telomere maintenance via telomerase"/>
    <property type="evidence" value="ECO:0007669"/>
    <property type="project" value="UniProtKB-ARBA"/>
</dbReference>
<dbReference type="AlphaFoldDB" id="A0A5C3NDV3"/>
<evidence type="ECO:0000256" key="7">
    <source>
        <dbReference type="ARBA" id="ARBA00023125"/>
    </source>
</evidence>
<evidence type="ECO:0000256" key="9">
    <source>
        <dbReference type="RuleBase" id="RU364130"/>
    </source>
</evidence>
<evidence type="ECO:0000256" key="5">
    <source>
        <dbReference type="ARBA" id="ARBA00022771"/>
    </source>
</evidence>
<dbReference type="PANTHER" id="PTHR47165">
    <property type="entry name" value="OS03G0429900 PROTEIN"/>
    <property type="match status" value="1"/>
</dbReference>
<dbReference type="InterPro" id="IPR004591">
    <property type="entry name" value="Rfa1"/>
</dbReference>
<evidence type="ECO:0000313" key="15">
    <source>
        <dbReference type="EMBL" id="TFK54656.1"/>
    </source>
</evidence>
<comment type="similarity">
    <text evidence="2 9">Belongs to the replication factor A protein 1 family.</text>
</comment>
<dbReference type="InterPro" id="IPR013955">
    <property type="entry name" value="Rep_factor-A_C"/>
</dbReference>
<sequence>MQVELSGGMIKRLFNSQDTGEDLSTSQPILQVISMKKVDPPPNATNHSSDRWRTIISDGEHFMQGMFATQVNGLIEAHEIQKNTVIAVENFSCSYLQGKRLLIIMAARVITQAGEKIGKPENVQGGAAAAAESSAPQTPNPAPSPSTTTTTPVPHAQSRQQSSAKVGGKANSIYPIEGLSPYQNNWTIKARVTQKTDVKTWSNQRGEGKLFSVTLMDETGEIRATGFNSVVDELYDKLQEGNVYYISKARVNLAKKKFSNIQNDYELALERNTEVEECPDASNVPAVRYNFVNLNGLEELQKDATCDFIGVIKDVGDLGTITSKASNKTVAKRDLTLVDQTGKSVRLTLWGAQAEQFNADDSPVVAFKGVKVGDFGGRSLSMYSSSTMSINPDITEAHSLRGWYDALGSGQNFTSMSSGSNAGSSTMGGVSRDEMRTLFDVKESGLGTSDKADYFSCRATIMHIKGDNISYPACPTEGCNKKVVDIGGQWRCEKCDRSFERPEHRYIMSMAVADHTAQAWLQGFNDVGLAVFGMSANELVDIKERDEPAYNVILHKSNCATFNFACRAKQDTYNDQTRIRYGISRLTPLDYKAEMRALKTILQSPWARA</sequence>
<accession>A0A5C3NDV3</accession>
<dbReference type="GO" id="GO:0006281">
    <property type="term" value="P:DNA repair"/>
    <property type="evidence" value="ECO:0007669"/>
    <property type="project" value="InterPro"/>
</dbReference>
<evidence type="ECO:0000259" key="14">
    <source>
        <dbReference type="Pfam" id="PF16900"/>
    </source>
</evidence>
<dbReference type="GO" id="GO:0000781">
    <property type="term" value="C:chromosome, telomeric region"/>
    <property type="evidence" value="ECO:0007669"/>
    <property type="project" value="UniProtKB-ARBA"/>
</dbReference>
<comment type="subcellular location">
    <subcellularLocation>
        <location evidence="1 9">Nucleus</location>
    </subcellularLocation>
</comment>
<keyword evidence="16" id="KW-1185">Reference proteome</keyword>
<dbReference type="GO" id="GO:0006310">
    <property type="term" value="P:DNA recombination"/>
    <property type="evidence" value="ECO:0007669"/>
    <property type="project" value="InterPro"/>
</dbReference>
<evidence type="ECO:0000259" key="13">
    <source>
        <dbReference type="Pfam" id="PF08646"/>
    </source>
</evidence>
<feature type="region of interest" description="Disordered" evidence="10">
    <location>
        <begin position="124"/>
        <end position="167"/>
    </location>
</feature>
<organism evidence="15 16">
    <name type="scientific">Heliocybe sulcata</name>
    <dbReference type="NCBI Taxonomy" id="5364"/>
    <lineage>
        <taxon>Eukaryota</taxon>
        <taxon>Fungi</taxon>
        <taxon>Dikarya</taxon>
        <taxon>Basidiomycota</taxon>
        <taxon>Agaricomycotina</taxon>
        <taxon>Agaricomycetes</taxon>
        <taxon>Gloeophyllales</taxon>
        <taxon>Gloeophyllaceae</taxon>
        <taxon>Heliocybe</taxon>
    </lineage>
</organism>
<evidence type="ECO:0000256" key="10">
    <source>
        <dbReference type="SAM" id="MobiDB-lite"/>
    </source>
</evidence>
<dbReference type="InterPro" id="IPR047192">
    <property type="entry name" value="Euk_RPA1_DBD_C"/>
</dbReference>
<keyword evidence="6 9" id="KW-0862">Zinc</keyword>
<comment type="function">
    <text evidence="9">As part of the replication protein A (RPA/RP-A), a single-stranded DNA-binding heterotrimeric complex, may play an essential role in DNA replication, recombination and repair. Binds and stabilizes single-stranded DNA intermediates, preventing complementary DNA reannealing and recruiting different proteins involved in DNA metabolism.</text>
</comment>
<dbReference type="CDD" id="cd04475">
    <property type="entry name" value="RPA1_DBD_B"/>
    <property type="match status" value="1"/>
</dbReference>
<feature type="domain" description="OB" evidence="11">
    <location>
        <begin position="186"/>
        <end position="265"/>
    </location>
</feature>
<dbReference type="Gene3D" id="2.40.50.140">
    <property type="entry name" value="Nucleic acid-binding proteins"/>
    <property type="match status" value="4"/>
</dbReference>
<dbReference type="InterPro" id="IPR007199">
    <property type="entry name" value="Rep_factor-A_N"/>
</dbReference>
<dbReference type="InterPro" id="IPR031657">
    <property type="entry name" value="REPA_OB_2"/>
</dbReference>
<dbReference type="PANTHER" id="PTHR47165:SF4">
    <property type="entry name" value="OS03G0429900 PROTEIN"/>
    <property type="match status" value="1"/>
</dbReference>
<dbReference type="FunFam" id="2.40.50.140:FF:000041">
    <property type="entry name" value="Replication protein A subunit"/>
    <property type="match status" value="1"/>
</dbReference>
<dbReference type="Proteomes" id="UP000305948">
    <property type="component" value="Unassembled WGS sequence"/>
</dbReference>
<dbReference type="InterPro" id="IPR012340">
    <property type="entry name" value="NA-bd_OB-fold"/>
</dbReference>
<dbReference type="GO" id="GO:0005662">
    <property type="term" value="C:DNA replication factor A complex"/>
    <property type="evidence" value="ECO:0007669"/>
    <property type="project" value="UniProtKB-ARBA"/>
</dbReference>